<name>E6WZH8_NITSE</name>
<evidence type="ECO:0000256" key="6">
    <source>
        <dbReference type="ARBA" id="ARBA00050652"/>
    </source>
</evidence>
<dbReference type="RefSeq" id="WP_013553255.1">
    <property type="nucleotide sequence ID" value="NC_014935.1"/>
</dbReference>
<comment type="function">
    <text evidence="8 15">Functions in the N-end rule pathway of protein degradation where it conjugates Leu, Phe and, less efficiently, Met from aminoacyl-tRNAs to the N-termini of proteins containing an N-terminal arginine or lysine.</text>
</comment>
<dbReference type="FunFam" id="3.30.70.3550:FF:000001">
    <property type="entry name" value="Leucyl/phenylalanyl-tRNA--protein transferase"/>
    <property type="match status" value="1"/>
</dbReference>
<evidence type="ECO:0000256" key="10">
    <source>
        <dbReference type="ARBA" id="ARBA00066767"/>
    </source>
</evidence>
<evidence type="ECO:0000256" key="14">
    <source>
        <dbReference type="ARBA" id="ARBA00083640"/>
    </source>
</evidence>
<proteinExistence type="inferred from homology"/>
<dbReference type="InterPro" id="IPR042221">
    <property type="entry name" value="Leu/Phe-tRNA_Trfase_N"/>
</dbReference>
<evidence type="ECO:0000256" key="15">
    <source>
        <dbReference type="HAMAP-Rule" id="MF_00688"/>
    </source>
</evidence>
<dbReference type="eggNOG" id="COG2360">
    <property type="taxonomic scope" value="Bacteria"/>
</dbReference>
<evidence type="ECO:0000256" key="9">
    <source>
        <dbReference type="ARBA" id="ARBA00061535"/>
    </source>
</evidence>
<dbReference type="OrthoDB" id="9790282at2"/>
<evidence type="ECO:0000256" key="8">
    <source>
        <dbReference type="ARBA" id="ARBA00054043"/>
    </source>
</evidence>
<accession>E6WZH8</accession>
<dbReference type="Gene3D" id="3.40.630.70">
    <property type="entry name" value="Leucyl/phenylalanyl-tRNA-protein transferase, C-terminal domain"/>
    <property type="match status" value="1"/>
</dbReference>
<dbReference type="HAMAP" id="MF_00688">
    <property type="entry name" value="Leu_Phe_trans"/>
    <property type="match status" value="1"/>
</dbReference>
<gene>
    <name evidence="15" type="primary">aat</name>
    <name evidence="16" type="ordered locus">Nitsa_0287</name>
</gene>
<evidence type="ECO:0000256" key="11">
    <source>
        <dbReference type="ARBA" id="ARBA00074372"/>
    </source>
</evidence>
<evidence type="ECO:0000256" key="1">
    <source>
        <dbReference type="ARBA" id="ARBA00004496"/>
    </source>
</evidence>
<comment type="catalytic activity">
    <reaction evidence="7 15">
        <text>N-terminal L-lysyl-[protein] + L-leucyl-tRNA(Leu) = N-terminal L-leucyl-L-lysyl-[protein] + tRNA(Leu) + H(+)</text>
        <dbReference type="Rhea" id="RHEA:12340"/>
        <dbReference type="Rhea" id="RHEA-COMP:9613"/>
        <dbReference type="Rhea" id="RHEA-COMP:9622"/>
        <dbReference type="Rhea" id="RHEA-COMP:12670"/>
        <dbReference type="Rhea" id="RHEA-COMP:12671"/>
        <dbReference type="ChEBI" id="CHEBI:15378"/>
        <dbReference type="ChEBI" id="CHEBI:65249"/>
        <dbReference type="ChEBI" id="CHEBI:78442"/>
        <dbReference type="ChEBI" id="CHEBI:78494"/>
        <dbReference type="ChEBI" id="CHEBI:133043"/>
        <dbReference type="EC" id="2.3.2.6"/>
    </reaction>
</comment>
<dbReference type="Proteomes" id="UP000008633">
    <property type="component" value="Chromosome"/>
</dbReference>
<evidence type="ECO:0000256" key="2">
    <source>
        <dbReference type="ARBA" id="ARBA00022490"/>
    </source>
</evidence>
<dbReference type="InterPro" id="IPR016181">
    <property type="entry name" value="Acyl_CoA_acyltransferase"/>
</dbReference>
<comment type="similarity">
    <text evidence="9 15">Belongs to the L/F-transferase family.</text>
</comment>
<dbReference type="InterPro" id="IPR042203">
    <property type="entry name" value="Leu/Phe-tRNA_Trfase_C"/>
</dbReference>
<dbReference type="PANTHER" id="PTHR30098">
    <property type="entry name" value="LEUCYL/PHENYLALANYL-TRNA--PROTEIN TRANSFERASE"/>
    <property type="match status" value="1"/>
</dbReference>
<evidence type="ECO:0000256" key="4">
    <source>
        <dbReference type="ARBA" id="ARBA00023315"/>
    </source>
</evidence>
<keyword evidence="2 15" id="KW-0963">Cytoplasm</keyword>
<dbReference type="PANTHER" id="PTHR30098:SF2">
    <property type="entry name" value="LEUCYL_PHENYLALANYL-TRNA--PROTEIN TRANSFERASE"/>
    <property type="match status" value="1"/>
</dbReference>
<dbReference type="GO" id="GO:0005737">
    <property type="term" value="C:cytoplasm"/>
    <property type="evidence" value="ECO:0007669"/>
    <property type="project" value="UniProtKB-SubCell"/>
</dbReference>
<dbReference type="KEGG" id="nsa:Nitsa_0287"/>
<reference evidence="16 17" key="1">
    <citation type="journal article" date="2011" name="Stand. Genomic Sci.">
        <title>Complete genome sequence of Nitratifractor salsuginis type strain (E9I37-1).</title>
        <authorList>
            <person name="Anderson I."/>
            <person name="Sikorski J."/>
            <person name="Zeytun A."/>
            <person name="Nolan M."/>
            <person name="Lapidus A."/>
            <person name="Lucas S."/>
            <person name="Hammon N."/>
            <person name="Deshpande S."/>
            <person name="Cheng J.F."/>
            <person name="Tapia R."/>
            <person name="Han C."/>
            <person name="Goodwin L."/>
            <person name="Pitluck S."/>
            <person name="Liolios K."/>
            <person name="Pagani I."/>
            <person name="Ivanova N."/>
            <person name="Huntemann M."/>
            <person name="Mavromatis K."/>
            <person name="Ovchinikova G."/>
            <person name="Pati A."/>
            <person name="Chen A."/>
            <person name="Palaniappan K."/>
            <person name="Land M."/>
            <person name="Hauser L."/>
            <person name="Brambilla E.M."/>
            <person name="Ngatchou-Djao O.D."/>
            <person name="Rohde M."/>
            <person name="Tindall B.J."/>
            <person name="Goker M."/>
            <person name="Detter J.C."/>
            <person name="Woyke T."/>
            <person name="Bristow J."/>
            <person name="Eisen J.A."/>
            <person name="Markowitz V."/>
            <person name="Hugenholtz P."/>
            <person name="Klenk H.P."/>
            <person name="Kyrpides N.C."/>
        </authorList>
    </citation>
    <scope>NUCLEOTIDE SEQUENCE [LARGE SCALE GENOMIC DNA]</scope>
    <source>
        <strain evidence="17">DSM 16511 / JCM 12458 / E9I37-1</strain>
    </source>
</reference>
<dbReference type="NCBIfam" id="TIGR00667">
    <property type="entry name" value="aat"/>
    <property type="match status" value="1"/>
</dbReference>
<dbReference type="GO" id="GO:0008914">
    <property type="term" value="F:leucyl-tRNA--protein transferase activity"/>
    <property type="evidence" value="ECO:0007669"/>
    <property type="project" value="UniProtKB-UniRule"/>
</dbReference>
<keyword evidence="17" id="KW-1185">Reference proteome</keyword>
<comment type="catalytic activity">
    <reaction evidence="6 15">
        <text>N-terminal L-arginyl-[protein] + L-leucyl-tRNA(Leu) = N-terminal L-leucyl-L-arginyl-[protein] + tRNA(Leu) + H(+)</text>
        <dbReference type="Rhea" id="RHEA:50416"/>
        <dbReference type="Rhea" id="RHEA-COMP:9613"/>
        <dbReference type="Rhea" id="RHEA-COMP:9622"/>
        <dbReference type="Rhea" id="RHEA-COMP:12672"/>
        <dbReference type="Rhea" id="RHEA-COMP:12673"/>
        <dbReference type="ChEBI" id="CHEBI:15378"/>
        <dbReference type="ChEBI" id="CHEBI:64719"/>
        <dbReference type="ChEBI" id="CHEBI:78442"/>
        <dbReference type="ChEBI" id="CHEBI:78494"/>
        <dbReference type="ChEBI" id="CHEBI:133044"/>
        <dbReference type="EC" id="2.3.2.6"/>
    </reaction>
</comment>
<evidence type="ECO:0000256" key="13">
    <source>
        <dbReference type="ARBA" id="ARBA00077165"/>
    </source>
</evidence>
<dbReference type="Gene3D" id="3.30.70.3550">
    <property type="entry name" value="Leucyl/phenylalanyl-tRNA-protein transferase, N-terminal domain"/>
    <property type="match status" value="1"/>
</dbReference>
<dbReference type="EC" id="2.3.2.6" evidence="10 15"/>
<comment type="catalytic activity">
    <reaction evidence="5 15">
        <text>L-phenylalanyl-tRNA(Phe) + an N-terminal L-alpha-aminoacyl-[protein] = an N-terminal L-phenylalanyl-L-alpha-aminoacyl-[protein] + tRNA(Phe)</text>
        <dbReference type="Rhea" id="RHEA:43632"/>
        <dbReference type="Rhea" id="RHEA-COMP:9668"/>
        <dbReference type="Rhea" id="RHEA-COMP:9699"/>
        <dbReference type="Rhea" id="RHEA-COMP:10636"/>
        <dbReference type="Rhea" id="RHEA-COMP:10637"/>
        <dbReference type="ChEBI" id="CHEBI:78442"/>
        <dbReference type="ChEBI" id="CHEBI:78531"/>
        <dbReference type="ChEBI" id="CHEBI:78597"/>
        <dbReference type="ChEBI" id="CHEBI:83561"/>
        <dbReference type="EC" id="2.3.2.6"/>
    </reaction>
</comment>
<dbReference type="Pfam" id="PF03588">
    <property type="entry name" value="Leu_Phe_trans"/>
    <property type="match status" value="1"/>
</dbReference>
<reference evidence="17" key="2">
    <citation type="submission" date="2011-01" db="EMBL/GenBank/DDBJ databases">
        <title>The complete genome of Nitratifractor salsuginis DSM 16511.</title>
        <authorList>
            <consortium name="US DOE Joint Genome Institute (JGI-PGF)"/>
            <person name="Lucas S."/>
            <person name="Copeland A."/>
            <person name="Lapidus A."/>
            <person name="Bruce D."/>
            <person name="Goodwin L."/>
            <person name="Pitluck S."/>
            <person name="Kyrpides N."/>
            <person name="Mavromatis K."/>
            <person name="Ivanova N."/>
            <person name="Mikhailova N."/>
            <person name="Zeytun A."/>
            <person name="Detter J.C."/>
            <person name="Tapia R."/>
            <person name="Han C."/>
            <person name="Land M."/>
            <person name="Hauser L."/>
            <person name="Markowitz V."/>
            <person name="Cheng J.-F."/>
            <person name="Hugenholtz P."/>
            <person name="Woyke T."/>
            <person name="Wu D."/>
            <person name="Tindall B."/>
            <person name="Schuetze A."/>
            <person name="Brambilla E."/>
            <person name="Klenk H.-P."/>
            <person name="Eisen J.A."/>
        </authorList>
    </citation>
    <scope>NUCLEOTIDE SEQUENCE [LARGE SCALE GENOMIC DNA]</scope>
    <source>
        <strain evidence="17">DSM 16511 / JCM 12458 / E9I37-1</strain>
    </source>
</reference>
<dbReference type="SUPFAM" id="SSF55729">
    <property type="entry name" value="Acyl-CoA N-acyltransferases (Nat)"/>
    <property type="match status" value="1"/>
</dbReference>
<organism evidence="16 17">
    <name type="scientific">Nitratifractor salsuginis (strain DSM 16511 / JCM 12458 / E9I37-1)</name>
    <dbReference type="NCBI Taxonomy" id="749222"/>
    <lineage>
        <taxon>Bacteria</taxon>
        <taxon>Pseudomonadati</taxon>
        <taxon>Campylobacterota</taxon>
        <taxon>Epsilonproteobacteria</taxon>
        <taxon>Campylobacterales</taxon>
        <taxon>Sulfurovaceae</taxon>
        <taxon>Nitratifractor</taxon>
    </lineage>
</organism>
<dbReference type="HOGENOM" id="CLU_075045_0_0_7"/>
<evidence type="ECO:0000256" key="7">
    <source>
        <dbReference type="ARBA" id="ARBA00051538"/>
    </source>
</evidence>
<keyword evidence="4 15" id="KW-0012">Acyltransferase</keyword>
<dbReference type="GO" id="GO:0030163">
    <property type="term" value="P:protein catabolic process"/>
    <property type="evidence" value="ECO:0007669"/>
    <property type="project" value="UniProtKB-UniRule"/>
</dbReference>
<evidence type="ECO:0000313" key="17">
    <source>
        <dbReference type="Proteomes" id="UP000008633"/>
    </source>
</evidence>
<protein>
    <recommendedName>
        <fullName evidence="11 15">Leucyl/phenylalanyl-tRNA--protein transferase</fullName>
        <ecNumber evidence="10 15">2.3.2.6</ecNumber>
    </recommendedName>
    <alternativeName>
        <fullName evidence="12 15">L/F-transferase</fullName>
    </alternativeName>
    <alternativeName>
        <fullName evidence="13 15">Leucyltransferase</fullName>
    </alternativeName>
    <alternativeName>
        <fullName evidence="14 15">Phenyalanyltransferase</fullName>
    </alternativeName>
</protein>
<evidence type="ECO:0000256" key="3">
    <source>
        <dbReference type="ARBA" id="ARBA00022679"/>
    </source>
</evidence>
<evidence type="ECO:0000256" key="5">
    <source>
        <dbReference type="ARBA" id="ARBA00050607"/>
    </source>
</evidence>
<comment type="subcellular location">
    <subcellularLocation>
        <location evidence="1 15">Cytoplasm</location>
    </subcellularLocation>
</comment>
<keyword evidence="3 15" id="KW-0808">Transferase</keyword>
<sequence length="244" mass="28050">MSSIYDPDYFITPLSPYSHTFPDPAQAAEEGLLAFGGDLHPDRILKAYRSGIFPWYNPGDPILWWSPDPRLLLYPRDFRVSRSFRRVLRNREYRVAFDHDFEAVIQACATMPERQEKGTWLMPEMQEAYTELHHRGFAHSVEVYEAGELIGGLYGIAIGRAFFGESMFSRKRDGSKIALKALSDVLSEKGYDFIDCQVVSDHLVRLGAKPVPRARFLGELETALQTAGELGSWSNYRWEYRDDR</sequence>
<dbReference type="EMBL" id="CP002452">
    <property type="protein sequence ID" value="ADV45558.1"/>
    <property type="molecule type" value="Genomic_DNA"/>
</dbReference>
<evidence type="ECO:0000256" key="12">
    <source>
        <dbReference type="ARBA" id="ARBA00077136"/>
    </source>
</evidence>
<dbReference type="AlphaFoldDB" id="E6WZH8"/>
<evidence type="ECO:0000313" key="16">
    <source>
        <dbReference type="EMBL" id="ADV45558.1"/>
    </source>
</evidence>
<dbReference type="STRING" id="749222.Nitsa_0287"/>
<dbReference type="InterPro" id="IPR004616">
    <property type="entry name" value="Leu/Phe-tRNA_Trfase"/>
</dbReference>